<evidence type="ECO:0000259" key="3">
    <source>
        <dbReference type="Pfam" id="PF20209"/>
    </source>
</evidence>
<accession>A0ABR3EKF5</accession>
<protein>
    <recommendedName>
        <fullName evidence="6">Helitron helicase-like domain-containing protein</fullName>
    </recommendedName>
</protein>
<evidence type="ECO:0008006" key="6">
    <source>
        <dbReference type="Google" id="ProtNLM"/>
    </source>
</evidence>
<evidence type="ECO:0000256" key="1">
    <source>
        <dbReference type="SAM" id="MobiDB-lite"/>
    </source>
</evidence>
<reference evidence="4 5" key="1">
    <citation type="submission" date="2024-02" db="EMBL/GenBank/DDBJ databases">
        <title>A draft genome for the cacao thread blight pathogen Marasmius crinis-equi.</title>
        <authorList>
            <person name="Cohen S.P."/>
            <person name="Baruah I.K."/>
            <person name="Amoako-Attah I."/>
            <person name="Bukari Y."/>
            <person name="Meinhardt L.W."/>
            <person name="Bailey B.A."/>
        </authorList>
    </citation>
    <scope>NUCLEOTIDE SEQUENCE [LARGE SCALE GENOMIC DNA]</scope>
    <source>
        <strain evidence="4 5">GH-76</strain>
    </source>
</reference>
<proteinExistence type="predicted"/>
<organism evidence="4 5">
    <name type="scientific">Marasmius crinis-equi</name>
    <dbReference type="NCBI Taxonomy" id="585013"/>
    <lineage>
        <taxon>Eukaryota</taxon>
        <taxon>Fungi</taxon>
        <taxon>Dikarya</taxon>
        <taxon>Basidiomycota</taxon>
        <taxon>Agaricomycotina</taxon>
        <taxon>Agaricomycetes</taxon>
        <taxon>Agaricomycetidae</taxon>
        <taxon>Agaricales</taxon>
        <taxon>Marasmiineae</taxon>
        <taxon>Marasmiaceae</taxon>
        <taxon>Marasmius</taxon>
    </lineage>
</organism>
<feature type="domain" description="DUF6570" evidence="3">
    <location>
        <begin position="114"/>
        <end position="262"/>
    </location>
</feature>
<feature type="region of interest" description="Disordered" evidence="1">
    <location>
        <begin position="1210"/>
        <end position="1230"/>
    </location>
</feature>
<comment type="caution">
    <text evidence="4">The sequence shown here is derived from an EMBL/GenBank/DDBJ whole genome shotgun (WGS) entry which is preliminary data.</text>
</comment>
<gene>
    <name evidence="4" type="ORF">V5O48_018689</name>
</gene>
<dbReference type="InterPro" id="IPR046700">
    <property type="entry name" value="DUF6570"/>
</dbReference>
<feature type="compositionally biased region" description="Acidic residues" evidence="1">
    <location>
        <begin position="865"/>
        <end position="889"/>
    </location>
</feature>
<evidence type="ECO:0000313" key="5">
    <source>
        <dbReference type="Proteomes" id="UP001465976"/>
    </source>
</evidence>
<feature type="region of interest" description="Disordered" evidence="1">
    <location>
        <begin position="959"/>
        <end position="979"/>
    </location>
</feature>
<sequence length="1230" mass="140032">EDGEEDLMALVADHLSALEDESGTSEADCDLEAPSKPSEGQKDDDNTPEPEVKKPVREPQPWLQPGFNIPPSPYDHVPELRDYMFESKGLIIDDSASRQHKLQCCRPCYSALRKGDTPTCALANRTYLGEVPDELRDLTLVEENMIARCRTRIVTMRMKEERAVDDKKRKPGGLDQMGFKGHVIVFPQYPAQVSHMLPPSLDEMSKYVCVIFVGERKPSKEWFNKNAAPLAIRPSKVRAALKWLKIHNPLFKHIVINHELLDSLPPESILPVPIQCVNNEDEANRLVDGYDPLRKLPVEDEEPDADAGPSEKQGNETVPKRITEKDFEKVVIANVASNATPNDLRTAALNHIKYRTGGYLEIRHEKGFRHEMLMNTAMKMKNQMYRGMARNFTEVSASAVAAVSSRIAKGDTVTWRNASEKKVLDLMRHARIITGRVQGSAEAKKHRRNEIKALIIDKGPPSYYITINPADLYHLLVQLSSGREQDIDDLCERDMIAEGGTWNQYKQLVADPFMGAKFFNRFMEAVIKGLLGYDPSKSEPSEGVLGVVKGYYGCVEAQARGSLHCHMLIWVEGSLNPNELRSKLDQDVPFRARLIEYLDDLISNAIPELISQKPVSVRSDRQGKKRYAARVKRQVKEEHQDEGSFRVHRRADLRNLVRDCQVHGHTGSCYKHCKKGEPKICRYELEESNTEMVSTYNPETGELTLRHLDGLVNNYNSTMLEAIRCNMDIKFISSGASAKAMMYYITDYITKSQLKTQVAYDAVELTIKQLSEANYNEKVGDARAQKVLNSCAYRLTSHQELSGQEVAMYLLGHEDHYTSHKFRPFFWGSFEGLIDKQLPSPECYVTAHKSTGPTATEEEQRNQESGDDSERDASEPEAEDSDVVTEDPIEQPEEVLIAHGRKKDGSLIGHTNQAYDYRHRSPKLDSVCVWDFVAQVDRVSKSSQSRVKIALDEEESELEDFNDGSYNPGTMGNHLLDNTDRKRPRVTFSKSHLNHSSQVHVVRKPTDRYVPVPIGTLPRRDRLETVEKHARLMLILFKPWRQVQDLRRSFNSWSAAYHDFLENNCSQRFVRYIDNMQILHESRDSRDDHFDKRRAAWRIRPTVTSSRNREGIQDVDDSFGGDSTPEQILEHLKAVEDEHRRSKAKTREDGEMCLEYAKESGLFEEPQSATDQMDVELVDEATDIAMNPDGLESVWDGLYTHKRQDWLSSFSGADRPHEVTPMHPTSDPTH</sequence>
<feature type="compositionally biased region" description="Acidic residues" evidence="1">
    <location>
        <begin position="18"/>
        <end position="31"/>
    </location>
</feature>
<feature type="region of interest" description="Disordered" evidence="1">
    <location>
        <begin position="296"/>
        <end position="319"/>
    </location>
</feature>
<evidence type="ECO:0000313" key="4">
    <source>
        <dbReference type="EMBL" id="KAL0563379.1"/>
    </source>
</evidence>
<feature type="compositionally biased region" description="Basic and acidic residues" evidence="1">
    <location>
        <begin position="39"/>
        <end position="57"/>
    </location>
</feature>
<feature type="region of interest" description="Disordered" evidence="1">
    <location>
        <begin position="18"/>
        <end position="71"/>
    </location>
</feature>
<keyword evidence="5" id="KW-1185">Reference proteome</keyword>
<feature type="non-terminal residue" evidence="4">
    <location>
        <position position="1230"/>
    </location>
</feature>
<feature type="domain" description="Helitron helicase-like" evidence="2">
    <location>
        <begin position="373"/>
        <end position="569"/>
    </location>
</feature>
<feature type="non-terminal residue" evidence="4">
    <location>
        <position position="1"/>
    </location>
</feature>
<dbReference type="EMBL" id="JBAHYK010003593">
    <property type="protein sequence ID" value="KAL0563379.1"/>
    <property type="molecule type" value="Genomic_DNA"/>
</dbReference>
<dbReference type="Pfam" id="PF14214">
    <property type="entry name" value="Helitron_like_N"/>
    <property type="match status" value="1"/>
</dbReference>
<name>A0ABR3EKF5_9AGAR</name>
<feature type="region of interest" description="Disordered" evidence="1">
    <location>
        <begin position="844"/>
        <end position="889"/>
    </location>
</feature>
<dbReference type="Pfam" id="PF20209">
    <property type="entry name" value="DUF6570"/>
    <property type="match status" value="1"/>
</dbReference>
<dbReference type="Proteomes" id="UP001465976">
    <property type="component" value="Unassembled WGS sequence"/>
</dbReference>
<dbReference type="InterPro" id="IPR025476">
    <property type="entry name" value="Helitron_helicase-like"/>
</dbReference>
<evidence type="ECO:0000259" key="2">
    <source>
        <dbReference type="Pfam" id="PF14214"/>
    </source>
</evidence>